<accession>K8FAY5</accession>
<keyword evidence="2" id="KW-1133">Transmembrane helix</keyword>
<dbReference type="GeneID" id="19012684"/>
<organism evidence="3 4">
    <name type="scientific">Bathycoccus prasinos</name>
    <dbReference type="NCBI Taxonomy" id="41875"/>
    <lineage>
        <taxon>Eukaryota</taxon>
        <taxon>Viridiplantae</taxon>
        <taxon>Chlorophyta</taxon>
        <taxon>Mamiellophyceae</taxon>
        <taxon>Mamiellales</taxon>
        <taxon>Bathycoccaceae</taxon>
        <taxon>Bathycoccus</taxon>
    </lineage>
</organism>
<protein>
    <submittedName>
        <fullName evidence="3">Uncharacterized protein</fullName>
    </submittedName>
</protein>
<feature type="transmembrane region" description="Helical" evidence="2">
    <location>
        <begin position="206"/>
        <end position="225"/>
    </location>
</feature>
<feature type="transmembrane region" description="Helical" evidence="2">
    <location>
        <begin position="237"/>
        <end position="258"/>
    </location>
</feature>
<dbReference type="AlphaFoldDB" id="K8FAY5"/>
<name>K8FAY5_9CHLO</name>
<keyword evidence="2" id="KW-0812">Transmembrane</keyword>
<proteinExistence type="predicted"/>
<dbReference type="RefSeq" id="XP_007509668.1">
    <property type="nucleotide sequence ID" value="XM_007509606.1"/>
</dbReference>
<feature type="region of interest" description="Disordered" evidence="1">
    <location>
        <begin position="15"/>
        <end position="75"/>
    </location>
</feature>
<keyword evidence="4" id="KW-1185">Reference proteome</keyword>
<keyword evidence="2" id="KW-0472">Membrane</keyword>
<feature type="region of interest" description="Disordered" evidence="1">
    <location>
        <begin position="176"/>
        <end position="203"/>
    </location>
</feature>
<dbReference type="PANTHER" id="PTHR36383:SF1">
    <property type="entry name" value="PROTEIN, PUTATIVE-RELATED"/>
    <property type="match status" value="1"/>
</dbReference>
<feature type="transmembrane region" description="Helical" evidence="2">
    <location>
        <begin position="265"/>
        <end position="282"/>
    </location>
</feature>
<feature type="compositionally biased region" description="Low complexity" evidence="1">
    <location>
        <begin position="55"/>
        <end position="71"/>
    </location>
</feature>
<dbReference type="Proteomes" id="UP000198341">
    <property type="component" value="Chromosome 12"/>
</dbReference>
<sequence length="339" mass="37556">MSSSLSSSALFCRRRARRQSSFSLKASTSYDSDDDNDERRRRKRTRMKSAAADGNTNHNNNNENNNNNKNNDGFKSVQDIDDYIINPKEITDLIDSDPSVLKEIEKLKEESKKVASEAIEKLKTSNENELRETFQKTTERVVSAQSEAESAAMDELKIQEERMRKAEENLRAIAEETKRLREEGEGKGGENEEEKRERKDRDRIESAKVGTVSAIGGVLLSLPLALSQFSGNAFNQFADVGATALSCALFGIVYRYAVRENIDDFQLKGGVVGAFGLVRGVGQAEVFMDVASNNDELSFAAFAQAAAICGESVLVFLFAGLCVEAAMTREFILRKSGKE</sequence>
<dbReference type="OrthoDB" id="498975at2759"/>
<gene>
    <name evidence="3" type="ordered locus">Bathy12g00390</name>
</gene>
<dbReference type="PANTHER" id="PTHR36383">
    <property type="entry name" value="OS09G0529350 PROTEIN"/>
    <property type="match status" value="1"/>
</dbReference>
<evidence type="ECO:0000256" key="1">
    <source>
        <dbReference type="SAM" id="MobiDB-lite"/>
    </source>
</evidence>
<evidence type="ECO:0000256" key="2">
    <source>
        <dbReference type="SAM" id="Phobius"/>
    </source>
</evidence>
<evidence type="ECO:0000313" key="3">
    <source>
        <dbReference type="EMBL" id="CCO18783.1"/>
    </source>
</evidence>
<dbReference type="EMBL" id="FO082267">
    <property type="protein sequence ID" value="CCO18783.1"/>
    <property type="molecule type" value="Genomic_DNA"/>
</dbReference>
<reference evidence="3 4" key="1">
    <citation type="submission" date="2011-10" db="EMBL/GenBank/DDBJ databases">
        <authorList>
            <person name="Genoscope - CEA"/>
        </authorList>
    </citation>
    <scope>NUCLEOTIDE SEQUENCE [LARGE SCALE GENOMIC DNA]</scope>
    <source>
        <strain evidence="3 4">RCC 1105</strain>
    </source>
</reference>
<feature type="transmembrane region" description="Helical" evidence="2">
    <location>
        <begin position="302"/>
        <end position="326"/>
    </location>
</feature>
<dbReference type="eggNOG" id="ENOG502QRMN">
    <property type="taxonomic scope" value="Eukaryota"/>
</dbReference>
<evidence type="ECO:0000313" key="4">
    <source>
        <dbReference type="Proteomes" id="UP000198341"/>
    </source>
</evidence>
<dbReference type="KEGG" id="bpg:Bathy12g00390"/>